<proteinExistence type="predicted"/>
<keyword evidence="1" id="KW-0812">Transmembrane</keyword>
<protein>
    <submittedName>
        <fullName evidence="2">(rape) hypothetical protein</fullName>
    </submittedName>
</protein>
<dbReference type="EMBL" id="HG994365">
    <property type="protein sequence ID" value="CAF2076038.1"/>
    <property type="molecule type" value="Genomic_DNA"/>
</dbReference>
<gene>
    <name evidence="2" type="ORF">DARMORV10_C01P38450.1</name>
</gene>
<reference evidence="2" key="1">
    <citation type="submission" date="2021-01" db="EMBL/GenBank/DDBJ databases">
        <authorList>
            <consortium name="Genoscope - CEA"/>
            <person name="William W."/>
        </authorList>
    </citation>
    <scope>NUCLEOTIDE SEQUENCE</scope>
</reference>
<name>A0A816RJM2_BRANA</name>
<keyword evidence="1" id="KW-0472">Membrane</keyword>
<feature type="transmembrane region" description="Helical" evidence="1">
    <location>
        <begin position="59"/>
        <end position="77"/>
    </location>
</feature>
<keyword evidence="1" id="KW-1133">Transmembrane helix</keyword>
<dbReference type="AlphaFoldDB" id="A0A816RJM2"/>
<dbReference type="Proteomes" id="UP001295469">
    <property type="component" value="Chromosome C01"/>
</dbReference>
<evidence type="ECO:0000256" key="1">
    <source>
        <dbReference type="SAM" id="Phobius"/>
    </source>
</evidence>
<evidence type="ECO:0000313" key="2">
    <source>
        <dbReference type="EMBL" id="CAF2076038.1"/>
    </source>
</evidence>
<accession>A0A816RJM2</accession>
<sequence length="80" mass="8875">MCDDGTSLLQGRTAEPVRRQTHRMAGIGEVHGADDVDGFDLLLVGELGHAREPKQQWQIFSFFATVVTHVLIIHAFTQDS</sequence>
<organism evidence="2">
    <name type="scientific">Brassica napus</name>
    <name type="common">Rape</name>
    <dbReference type="NCBI Taxonomy" id="3708"/>
    <lineage>
        <taxon>Eukaryota</taxon>
        <taxon>Viridiplantae</taxon>
        <taxon>Streptophyta</taxon>
        <taxon>Embryophyta</taxon>
        <taxon>Tracheophyta</taxon>
        <taxon>Spermatophyta</taxon>
        <taxon>Magnoliopsida</taxon>
        <taxon>eudicotyledons</taxon>
        <taxon>Gunneridae</taxon>
        <taxon>Pentapetalae</taxon>
        <taxon>rosids</taxon>
        <taxon>malvids</taxon>
        <taxon>Brassicales</taxon>
        <taxon>Brassicaceae</taxon>
        <taxon>Brassiceae</taxon>
        <taxon>Brassica</taxon>
    </lineage>
</organism>